<dbReference type="SUPFAM" id="SSF46689">
    <property type="entry name" value="Homeodomain-like"/>
    <property type="match status" value="1"/>
</dbReference>
<comment type="subcellular location">
    <subcellularLocation>
        <location evidence="1">Nucleus</location>
    </subcellularLocation>
</comment>
<accession>A0ABD0QBN8</accession>
<feature type="DNA-binding region" description="Homeobox" evidence="1">
    <location>
        <begin position="3"/>
        <end position="16"/>
    </location>
</feature>
<dbReference type="CDD" id="cd00086">
    <property type="entry name" value="homeodomain"/>
    <property type="match status" value="1"/>
</dbReference>
<protein>
    <recommendedName>
        <fullName evidence="2">Homeobox domain-containing protein</fullName>
    </recommendedName>
</protein>
<dbReference type="GO" id="GO:0003677">
    <property type="term" value="F:DNA binding"/>
    <property type="evidence" value="ECO:0007669"/>
    <property type="project" value="UniProtKB-UniRule"/>
</dbReference>
<evidence type="ECO:0000313" key="3">
    <source>
        <dbReference type="EMBL" id="KAL0183613.1"/>
    </source>
</evidence>
<reference evidence="3 4" key="1">
    <citation type="submission" date="2024-05" db="EMBL/GenBank/DDBJ databases">
        <title>Genome sequencing and assembly of Indian major carp, Cirrhinus mrigala (Hamilton, 1822).</title>
        <authorList>
            <person name="Mohindra V."/>
            <person name="Chowdhury L.M."/>
            <person name="Lal K."/>
            <person name="Jena J.K."/>
        </authorList>
    </citation>
    <scope>NUCLEOTIDE SEQUENCE [LARGE SCALE GENOMIC DNA]</scope>
    <source>
        <strain evidence="3">CM1030</strain>
        <tissue evidence="3">Blood</tissue>
    </source>
</reference>
<dbReference type="EMBL" id="JAMKFB020000009">
    <property type="protein sequence ID" value="KAL0183613.1"/>
    <property type="molecule type" value="Genomic_DNA"/>
</dbReference>
<keyword evidence="4" id="KW-1185">Reference proteome</keyword>
<dbReference type="PROSITE" id="PS50071">
    <property type="entry name" value="HOMEOBOX_2"/>
    <property type="match status" value="1"/>
</dbReference>
<proteinExistence type="predicted"/>
<dbReference type="AlphaFoldDB" id="A0ABD0QBN8"/>
<evidence type="ECO:0000313" key="4">
    <source>
        <dbReference type="Proteomes" id="UP001529510"/>
    </source>
</evidence>
<comment type="caution">
    <text evidence="3">The sequence shown here is derived from an EMBL/GenBank/DDBJ whole genome shotgun (WGS) entry which is preliminary data.</text>
</comment>
<dbReference type="InterPro" id="IPR001356">
    <property type="entry name" value="HD"/>
</dbReference>
<keyword evidence="1" id="KW-0371">Homeobox</keyword>
<dbReference type="InterPro" id="IPR009057">
    <property type="entry name" value="Homeodomain-like_sf"/>
</dbReference>
<keyword evidence="1" id="KW-0539">Nucleus</keyword>
<feature type="non-terminal residue" evidence="3">
    <location>
        <position position="1"/>
    </location>
</feature>
<sequence length="75" mass="8401">VKIWFQNKRSKFKKLMKQGGGTIDTNALANGRGLARLELNSQRQNIHTDLVYSQLHLMVSHSTPGHYAAATTHVN</sequence>
<dbReference type="Proteomes" id="UP001529510">
    <property type="component" value="Unassembled WGS sequence"/>
</dbReference>
<evidence type="ECO:0000259" key="2">
    <source>
        <dbReference type="PROSITE" id="PS50071"/>
    </source>
</evidence>
<keyword evidence="1" id="KW-0238">DNA-binding</keyword>
<dbReference type="GO" id="GO:0005634">
    <property type="term" value="C:nucleus"/>
    <property type="evidence" value="ECO:0007669"/>
    <property type="project" value="UniProtKB-SubCell"/>
</dbReference>
<evidence type="ECO:0000256" key="1">
    <source>
        <dbReference type="PROSITE-ProRule" id="PRU00108"/>
    </source>
</evidence>
<name>A0ABD0QBN8_CIRMR</name>
<organism evidence="3 4">
    <name type="scientific">Cirrhinus mrigala</name>
    <name type="common">Mrigala</name>
    <dbReference type="NCBI Taxonomy" id="683832"/>
    <lineage>
        <taxon>Eukaryota</taxon>
        <taxon>Metazoa</taxon>
        <taxon>Chordata</taxon>
        <taxon>Craniata</taxon>
        <taxon>Vertebrata</taxon>
        <taxon>Euteleostomi</taxon>
        <taxon>Actinopterygii</taxon>
        <taxon>Neopterygii</taxon>
        <taxon>Teleostei</taxon>
        <taxon>Ostariophysi</taxon>
        <taxon>Cypriniformes</taxon>
        <taxon>Cyprinidae</taxon>
        <taxon>Labeoninae</taxon>
        <taxon>Labeonini</taxon>
        <taxon>Cirrhinus</taxon>
    </lineage>
</organism>
<feature type="domain" description="Homeobox" evidence="2">
    <location>
        <begin position="1"/>
        <end position="15"/>
    </location>
</feature>
<gene>
    <name evidence="3" type="ORF">M9458_019309</name>
</gene>